<evidence type="ECO:0000313" key="2">
    <source>
        <dbReference type="Proteomes" id="UP000597444"/>
    </source>
</evidence>
<organism evidence="1 2">
    <name type="scientific">Reticulibacter mediterranei</name>
    <dbReference type="NCBI Taxonomy" id="2778369"/>
    <lineage>
        <taxon>Bacteria</taxon>
        <taxon>Bacillati</taxon>
        <taxon>Chloroflexota</taxon>
        <taxon>Ktedonobacteria</taxon>
        <taxon>Ktedonobacterales</taxon>
        <taxon>Reticulibacteraceae</taxon>
        <taxon>Reticulibacter</taxon>
    </lineage>
</organism>
<proteinExistence type="predicted"/>
<comment type="caution">
    <text evidence="1">The sequence shown here is derived from an EMBL/GenBank/DDBJ whole genome shotgun (WGS) entry which is preliminary data.</text>
</comment>
<dbReference type="EMBL" id="BNJK01000001">
    <property type="protein sequence ID" value="GHO91538.1"/>
    <property type="molecule type" value="Genomic_DNA"/>
</dbReference>
<dbReference type="Proteomes" id="UP000597444">
    <property type="component" value="Unassembled WGS sequence"/>
</dbReference>
<dbReference type="AlphaFoldDB" id="A0A8J3N0I8"/>
<reference evidence="1" key="1">
    <citation type="submission" date="2020-10" db="EMBL/GenBank/DDBJ databases">
        <title>Taxonomic study of unclassified bacteria belonging to the class Ktedonobacteria.</title>
        <authorList>
            <person name="Yabe S."/>
            <person name="Wang C.M."/>
            <person name="Zheng Y."/>
            <person name="Sakai Y."/>
            <person name="Cavaletti L."/>
            <person name="Monciardini P."/>
            <person name="Donadio S."/>
        </authorList>
    </citation>
    <scope>NUCLEOTIDE SEQUENCE</scope>
    <source>
        <strain evidence="1">ID150040</strain>
    </source>
</reference>
<evidence type="ECO:0000313" key="1">
    <source>
        <dbReference type="EMBL" id="GHO91538.1"/>
    </source>
</evidence>
<name>A0A8J3N0I8_9CHLR</name>
<accession>A0A8J3N0I8</accession>
<keyword evidence="2" id="KW-1185">Reference proteome</keyword>
<sequence>MDEEYEVMPTYGLNEDGDLDVHSGTGFCPFGCPCHEDSDLINGVNDLYQEGLLTTSEATDMVNGKTI</sequence>
<gene>
    <name evidence="1" type="ORF">KSF_015860</name>
</gene>
<dbReference type="RefSeq" id="WP_220202428.1">
    <property type="nucleotide sequence ID" value="NZ_BNJK01000001.1"/>
</dbReference>
<protein>
    <submittedName>
        <fullName evidence="1">Uncharacterized protein</fullName>
    </submittedName>
</protein>